<dbReference type="AlphaFoldDB" id="A0A0C9VAD3"/>
<reference evidence="5 6" key="1">
    <citation type="submission" date="2014-06" db="EMBL/GenBank/DDBJ databases">
        <title>Evolutionary Origins and Diversification of the Mycorrhizal Mutualists.</title>
        <authorList>
            <consortium name="DOE Joint Genome Institute"/>
            <consortium name="Mycorrhizal Genomics Consortium"/>
            <person name="Kohler A."/>
            <person name="Kuo A."/>
            <person name="Nagy L.G."/>
            <person name="Floudas D."/>
            <person name="Copeland A."/>
            <person name="Barry K.W."/>
            <person name="Cichocki N."/>
            <person name="Veneault-Fourrey C."/>
            <person name="LaButti K."/>
            <person name="Lindquist E.A."/>
            <person name="Lipzen A."/>
            <person name="Lundell T."/>
            <person name="Morin E."/>
            <person name="Murat C."/>
            <person name="Riley R."/>
            <person name="Ohm R."/>
            <person name="Sun H."/>
            <person name="Tunlid A."/>
            <person name="Henrissat B."/>
            <person name="Grigoriev I.V."/>
            <person name="Hibbett D.S."/>
            <person name="Martin F."/>
        </authorList>
    </citation>
    <scope>NUCLEOTIDE SEQUENCE [LARGE SCALE GENOMIC DNA]</scope>
    <source>
        <strain evidence="5 6">SS14</strain>
    </source>
</reference>
<feature type="non-terminal residue" evidence="5">
    <location>
        <position position="72"/>
    </location>
</feature>
<feature type="domain" description="Epoxide hydrolase N-terminal" evidence="4">
    <location>
        <begin position="4"/>
        <end position="71"/>
    </location>
</feature>
<evidence type="ECO:0000256" key="1">
    <source>
        <dbReference type="ARBA" id="ARBA00010088"/>
    </source>
</evidence>
<comment type="similarity">
    <text evidence="1">Belongs to the peptidase S33 family.</text>
</comment>
<evidence type="ECO:0000256" key="2">
    <source>
        <dbReference type="ARBA" id="ARBA00022797"/>
    </source>
</evidence>
<evidence type="ECO:0000313" key="5">
    <source>
        <dbReference type="EMBL" id="KIJ34306.1"/>
    </source>
</evidence>
<protein>
    <recommendedName>
        <fullName evidence="4">Epoxide hydrolase N-terminal domain-containing protein</fullName>
    </recommendedName>
</protein>
<dbReference type="Pfam" id="PF06441">
    <property type="entry name" value="EHN"/>
    <property type="match status" value="1"/>
</dbReference>
<dbReference type="GO" id="GO:0004301">
    <property type="term" value="F:epoxide hydrolase activity"/>
    <property type="evidence" value="ECO:0007669"/>
    <property type="project" value="TreeGrafter"/>
</dbReference>
<keyword evidence="3" id="KW-0378">Hydrolase</keyword>
<dbReference type="InterPro" id="IPR029058">
    <property type="entry name" value="AB_hydrolase_fold"/>
</dbReference>
<dbReference type="OrthoDB" id="7130006at2759"/>
<accession>A0A0C9VAD3</accession>
<evidence type="ECO:0000256" key="3">
    <source>
        <dbReference type="ARBA" id="ARBA00022801"/>
    </source>
</evidence>
<gene>
    <name evidence="5" type="ORF">M422DRAFT_182229</name>
</gene>
<keyword evidence="6" id="KW-1185">Reference proteome</keyword>
<name>A0A0C9VAD3_SPHS4</name>
<dbReference type="InterPro" id="IPR010497">
    <property type="entry name" value="Epoxide_hydro_N"/>
</dbReference>
<dbReference type="Gene3D" id="3.40.50.1820">
    <property type="entry name" value="alpha/beta hydrolase"/>
    <property type="match status" value="1"/>
</dbReference>
<dbReference type="PANTHER" id="PTHR21661">
    <property type="entry name" value="EPOXIDE HYDROLASE 1-RELATED"/>
    <property type="match status" value="1"/>
</dbReference>
<dbReference type="Proteomes" id="UP000054279">
    <property type="component" value="Unassembled WGS sequence"/>
</dbReference>
<sequence>MTDIKPFTIAVPEETLSDLHTRLELARFPLNVDLPEGNEWDYGVPTQNIKDLVEYWKTSFDWRKVEAEINNT</sequence>
<dbReference type="HOGENOM" id="CLU_203609_0_0_1"/>
<organism evidence="5 6">
    <name type="scientific">Sphaerobolus stellatus (strain SS14)</name>
    <dbReference type="NCBI Taxonomy" id="990650"/>
    <lineage>
        <taxon>Eukaryota</taxon>
        <taxon>Fungi</taxon>
        <taxon>Dikarya</taxon>
        <taxon>Basidiomycota</taxon>
        <taxon>Agaricomycotina</taxon>
        <taxon>Agaricomycetes</taxon>
        <taxon>Phallomycetidae</taxon>
        <taxon>Geastrales</taxon>
        <taxon>Sphaerobolaceae</taxon>
        <taxon>Sphaerobolus</taxon>
    </lineage>
</organism>
<evidence type="ECO:0000259" key="4">
    <source>
        <dbReference type="Pfam" id="PF06441"/>
    </source>
</evidence>
<dbReference type="SUPFAM" id="SSF53474">
    <property type="entry name" value="alpha/beta-Hydrolases"/>
    <property type="match status" value="1"/>
</dbReference>
<dbReference type="EMBL" id="KN837201">
    <property type="protein sequence ID" value="KIJ34306.1"/>
    <property type="molecule type" value="Genomic_DNA"/>
</dbReference>
<proteinExistence type="inferred from homology"/>
<keyword evidence="2" id="KW-0058">Aromatic hydrocarbons catabolism</keyword>
<evidence type="ECO:0000313" key="6">
    <source>
        <dbReference type="Proteomes" id="UP000054279"/>
    </source>
</evidence>
<dbReference type="GO" id="GO:0097176">
    <property type="term" value="P:epoxide metabolic process"/>
    <property type="evidence" value="ECO:0007669"/>
    <property type="project" value="TreeGrafter"/>
</dbReference>
<dbReference type="PANTHER" id="PTHR21661:SF35">
    <property type="entry name" value="EPOXIDE HYDROLASE"/>
    <property type="match status" value="1"/>
</dbReference>